<dbReference type="InterPro" id="IPR050556">
    <property type="entry name" value="Type_II_TA_system_RNase"/>
</dbReference>
<reference evidence="10" key="2">
    <citation type="submission" date="2020-09" db="EMBL/GenBank/DDBJ databases">
        <authorList>
            <person name="Sun Q."/>
            <person name="Ohkuma M."/>
        </authorList>
    </citation>
    <scope>NUCLEOTIDE SEQUENCE</scope>
    <source>
        <strain evidence="10">JCM 3051</strain>
    </source>
</reference>
<dbReference type="EMBL" id="BMPT01000023">
    <property type="protein sequence ID" value="GGM41445.1"/>
    <property type="molecule type" value="Genomic_DNA"/>
</dbReference>
<comment type="caution">
    <text evidence="10">The sequence shown here is derived from an EMBL/GenBank/DDBJ whole genome shotgun (WGS) entry which is preliminary data.</text>
</comment>
<evidence type="ECO:0000259" key="9">
    <source>
        <dbReference type="Pfam" id="PF01850"/>
    </source>
</evidence>
<dbReference type="Proteomes" id="UP000655589">
    <property type="component" value="Unassembled WGS sequence"/>
</dbReference>
<keyword evidence="8" id="KW-0800">Toxin</keyword>
<evidence type="ECO:0000313" key="10">
    <source>
        <dbReference type="EMBL" id="GGM41445.1"/>
    </source>
</evidence>
<dbReference type="AlphaFoldDB" id="A0A8H9L7T3"/>
<comment type="cofactor">
    <cofactor evidence="1 8">
        <name>Mg(2+)</name>
        <dbReference type="ChEBI" id="CHEBI:18420"/>
    </cofactor>
</comment>
<keyword evidence="5 8" id="KW-0378">Hydrolase</keyword>
<dbReference type="HAMAP" id="MF_00265">
    <property type="entry name" value="VapC_Nob1"/>
    <property type="match status" value="1"/>
</dbReference>
<accession>A0A8H9L7T3</accession>
<dbReference type="CDD" id="cd18746">
    <property type="entry name" value="PIN_VapC4-5_FitB-like"/>
    <property type="match status" value="1"/>
</dbReference>
<evidence type="ECO:0000256" key="1">
    <source>
        <dbReference type="ARBA" id="ARBA00001946"/>
    </source>
</evidence>
<dbReference type="GO" id="GO:0090729">
    <property type="term" value="F:toxin activity"/>
    <property type="evidence" value="ECO:0007669"/>
    <property type="project" value="UniProtKB-KW"/>
</dbReference>
<dbReference type="EC" id="3.1.-.-" evidence="8"/>
<keyword evidence="11" id="KW-1185">Reference proteome</keyword>
<dbReference type="Gene3D" id="3.40.50.1010">
    <property type="entry name" value="5'-nuclease"/>
    <property type="match status" value="1"/>
</dbReference>
<gene>
    <name evidence="8" type="primary">vapC</name>
    <name evidence="10" type="ORF">GCM10010102_41200</name>
</gene>
<evidence type="ECO:0000256" key="4">
    <source>
        <dbReference type="ARBA" id="ARBA00022723"/>
    </source>
</evidence>
<dbReference type="InterPro" id="IPR002716">
    <property type="entry name" value="PIN_dom"/>
</dbReference>
<dbReference type="PANTHER" id="PTHR33653">
    <property type="entry name" value="RIBONUCLEASE VAPC2"/>
    <property type="match status" value="1"/>
</dbReference>
<feature type="domain" description="PIN" evidence="9">
    <location>
        <begin position="4"/>
        <end position="122"/>
    </location>
</feature>
<keyword evidence="4 8" id="KW-0479">Metal-binding</keyword>
<evidence type="ECO:0000256" key="2">
    <source>
        <dbReference type="ARBA" id="ARBA00022649"/>
    </source>
</evidence>
<dbReference type="PANTHER" id="PTHR33653:SF1">
    <property type="entry name" value="RIBONUCLEASE VAPC2"/>
    <property type="match status" value="1"/>
</dbReference>
<dbReference type="Pfam" id="PF01850">
    <property type="entry name" value="PIN"/>
    <property type="match status" value="1"/>
</dbReference>
<keyword evidence="2 8" id="KW-1277">Toxin-antitoxin system</keyword>
<feature type="binding site" evidence="8">
    <location>
        <position position="104"/>
    </location>
    <ligand>
        <name>Mg(2+)</name>
        <dbReference type="ChEBI" id="CHEBI:18420"/>
    </ligand>
</feature>
<name>A0A8H9L7T3_9MICO</name>
<dbReference type="GO" id="GO:0000287">
    <property type="term" value="F:magnesium ion binding"/>
    <property type="evidence" value="ECO:0007669"/>
    <property type="project" value="UniProtKB-UniRule"/>
</dbReference>
<feature type="binding site" evidence="8">
    <location>
        <position position="6"/>
    </location>
    <ligand>
        <name>Mg(2+)</name>
        <dbReference type="ChEBI" id="CHEBI:18420"/>
    </ligand>
</feature>
<dbReference type="RefSeq" id="WP_171103765.1">
    <property type="nucleotide sequence ID" value="NZ_BMPT01000023.1"/>
</dbReference>
<proteinExistence type="inferred from homology"/>
<dbReference type="GO" id="GO:0004540">
    <property type="term" value="F:RNA nuclease activity"/>
    <property type="evidence" value="ECO:0007669"/>
    <property type="project" value="InterPro"/>
</dbReference>
<dbReference type="SUPFAM" id="SSF88723">
    <property type="entry name" value="PIN domain-like"/>
    <property type="match status" value="1"/>
</dbReference>
<keyword evidence="3 8" id="KW-0540">Nuclease</keyword>
<evidence type="ECO:0000313" key="11">
    <source>
        <dbReference type="Proteomes" id="UP000655589"/>
    </source>
</evidence>
<evidence type="ECO:0000256" key="3">
    <source>
        <dbReference type="ARBA" id="ARBA00022722"/>
    </source>
</evidence>
<protein>
    <recommendedName>
        <fullName evidence="8">Ribonuclease VapC</fullName>
        <shortName evidence="8">RNase VapC</shortName>
        <ecNumber evidence="8">3.1.-.-</ecNumber>
    </recommendedName>
    <alternativeName>
        <fullName evidence="8">Toxin VapC</fullName>
    </alternativeName>
</protein>
<reference evidence="10" key="1">
    <citation type="journal article" date="2014" name="Int. J. Syst. Evol. Microbiol.">
        <title>Complete genome sequence of Corynebacterium casei LMG S-19264T (=DSM 44701T), isolated from a smear-ripened cheese.</title>
        <authorList>
            <consortium name="US DOE Joint Genome Institute (JGI-PGF)"/>
            <person name="Walter F."/>
            <person name="Albersmeier A."/>
            <person name="Kalinowski J."/>
            <person name="Ruckert C."/>
        </authorList>
    </citation>
    <scope>NUCLEOTIDE SEQUENCE</scope>
    <source>
        <strain evidence="10">JCM 3051</strain>
    </source>
</reference>
<comment type="function">
    <text evidence="8">Toxic component of a toxin-antitoxin (TA) system. An RNase.</text>
</comment>
<evidence type="ECO:0000256" key="5">
    <source>
        <dbReference type="ARBA" id="ARBA00022801"/>
    </source>
</evidence>
<evidence type="ECO:0000256" key="7">
    <source>
        <dbReference type="ARBA" id="ARBA00038093"/>
    </source>
</evidence>
<dbReference type="InterPro" id="IPR029060">
    <property type="entry name" value="PIN-like_dom_sf"/>
</dbReference>
<sequence>MRFLLDTDVVAELRKPAGRRTEPFNAWAGELSPSDTSLSVITVLELRAGIEAERRRDPEQARALDTWLEKSVLPSYLGRIHDVDQAVADVAARLHVPDRRPAHDVLIAATAHAHGLTLVTRNVADFQPLGVALVNPWDER</sequence>
<evidence type="ECO:0000256" key="6">
    <source>
        <dbReference type="ARBA" id="ARBA00022842"/>
    </source>
</evidence>
<evidence type="ECO:0000256" key="8">
    <source>
        <dbReference type="HAMAP-Rule" id="MF_00265"/>
    </source>
</evidence>
<dbReference type="GO" id="GO:0016787">
    <property type="term" value="F:hydrolase activity"/>
    <property type="evidence" value="ECO:0007669"/>
    <property type="project" value="UniProtKB-KW"/>
</dbReference>
<organism evidence="10 11">
    <name type="scientific">Promicromonospora citrea</name>
    <dbReference type="NCBI Taxonomy" id="43677"/>
    <lineage>
        <taxon>Bacteria</taxon>
        <taxon>Bacillati</taxon>
        <taxon>Actinomycetota</taxon>
        <taxon>Actinomycetes</taxon>
        <taxon>Micrococcales</taxon>
        <taxon>Promicromonosporaceae</taxon>
        <taxon>Promicromonospora</taxon>
    </lineage>
</organism>
<keyword evidence="6 8" id="KW-0460">Magnesium</keyword>
<comment type="similarity">
    <text evidence="7 8">Belongs to the PINc/VapC protein family.</text>
</comment>
<dbReference type="InterPro" id="IPR022907">
    <property type="entry name" value="VapC_family"/>
</dbReference>